<accession>A0A0L0F6I6</accession>
<dbReference type="InterPro" id="IPR055141">
    <property type="entry name" value="TADA2A_B-like_dom"/>
</dbReference>
<dbReference type="GO" id="GO:0006357">
    <property type="term" value="P:regulation of transcription by RNA polymerase II"/>
    <property type="evidence" value="ECO:0007669"/>
    <property type="project" value="TreeGrafter"/>
</dbReference>
<dbReference type="RefSeq" id="XP_014146237.1">
    <property type="nucleotide sequence ID" value="XM_014290762.1"/>
</dbReference>
<keyword evidence="4" id="KW-1185">Reference proteome</keyword>
<dbReference type="GO" id="GO:0003713">
    <property type="term" value="F:transcription coactivator activity"/>
    <property type="evidence" value="ECO:0007669"/>
    <property type="project" value="TreeGrafter"/>
</dbReference>
<dbReference type="PANTHER" id="PTHR12374">
    <property type="entry name" value="TRANSCRIPTIONAL ADAPTOR 2 ADA2 -RELATED"/>
    <property type="match status" value="1"/>
</dbReference>
<organism evidence="3 4">
    <name type="scientific">Sphaeroforma arctica JP610</name>
    <dbReference type="NCBI Taxonomy" id="667725"/>
    <lineage>
        <taxon>Eukaryota</taxon>
        <taxon>Ichthyosporea</taxon>
        <taxon>Ichthyophonida</taxon>
        <taxon>Sphaeroforma</taxon>
    </lineage>
</organism>
<dbReference type="Pfam" id="PF22941">
    <property type="entry name" value="TADA2A-like_3rd"/>
    <property type="match status" value="1"/>
</dbReference>
<evidence type="ECO:0000256" key="1">
    <source>
        <dbReference type="SAM" id="MobiDB-lite"/>
    </source>
</evidence>
<dbReference type="eggNOG" id="KOG0457">
    <property type="taxonomic scope" value="Eukaryota"/>
</dbReference>
<dbReference type="STRING" id="667725.A0A0L0F6I6"/>
<protein>
    <recommendedName>
        <fullName evidence="2">Transcriptional adapter 2-alpha/beta-like domain-containing protein</fullName>
    </recommendedName>
</protein>
<reference evidence="3 4" key="1">
    <citation type="submission" date="2011-02" db="EMBL/GenBank/DDBJ databases">
        <title>The Genome Sequence of Sphaeroforma arctica JP610.</title>
        <authorList>
            <consortium name="The Broad Institute Genome Sequencing Platform"/>
            <person name="Russ C."/>
            <person name="Cuomo C."/>
            <person name="Young S.K."/>
            <person name="Zeng Q."/>
            <person name="Gargeya S."/>
            <person name="Alvarado L."/>
            <person name="Berlin A."/>
            <person name="Chapman S.B."/>
            <person name="Chen Z."/>
            <person name="Freedman E."/>
            <person name="Gellesch M."/>
            <person name="Goldberg J."/>
            <person name="Griggs A."/>
            <person name="Gujja S."/>
            <person name="Heilman E."/>
            <person name="Heiman D."/>
            <person name="Howarth C."/>
            <person name="Mehta T."/>
            <person name="Neiman D."/>
            <person name="Pearson M."/>
            <person name="Roberts A."/>
            <person name="Saif S."/>
            <person name="Shea T."/>
            <person name="Shenoy N."/>
            <person name="Sisk P."/>
            <person name="Stolte C."/>
            <person name="Sykes S."/>
            <person name="White J."/>
            <person name="Yandava C."/>
            <person name="Burger G."/>
            <person name="Gray M.W."/>
            <person name="Holland P.W.H."/>
            <person name="King N."/>
            <person name="Lang F.B.F."/>
            <person name="Roger A.J."/>
            <person name="Ruiz-Trillo I."/>
            <person name="Haas B."/>
            <person name="Nusbaum C."/>
            <person name="Birren B."/>
        </authorList>
    </citation>
    <scope>NUCLEOTIDE SEQUENCE [LARGE SCALE GENOMIC DNA]</scope>
    <source>
        <strain evidence="3 4">JP610</strain>
    </source>
</reference>
<feature type="compositionally biased region" description="Polar residues" evidence="1">
    <location>
        <begin position="162"/>
        <end position="191"/>
    </location>
</feature>
<dbReference type="AlphaFoldDB" id="A0A0L0F6I6"/>
<dbReference type="Proteomes" id="UP000054560">
    <property type="component" value="Unassembled WGS sequence"/>
</dbReference>
<proteinExistence type="predicted"/>
<evidence type="ECO:0000313" key="4">
    <source>
        <dbReference type="Proteomes" id="UP000054560"/>
    </source>
</evidence>
<feature type="region of interest" description="Disordered" evidence="1">
    <location>
        <begin position="150"/>
        <end position="191"/>
    </location>
</feature>
<dbReference type="GO" id="GO:0006338">
    <property type="term" value="P:chromatin remodeling"/>
    <property type="evidence" value="ECO:0007669"/>
    <property type="project" value="TreeGrafter"/>
</dbReference>
<name>A0A0L0F6I6_9EUKA</name>
<dbReference type="GO" id="GO:0005634">
    <property type="term" value="C:nucleus"/>
    <property type="evidence" value="ECO:0007669"/>
    <property type="project" value="TreeGrafter"/>
</dbReference>
<dbReference type="GO" id="GO:0003682">
    <property type="term" value="F:chromatin binding"/>
    <property type="evidence" value="ECO:0007669"/>
    <property type="project" value="TreeGrafter"/>
</dbReference>
<dbReference type="OrthoDB" id="270417at2759"/>
<evidence type="ECO:0000259" key="2">
    <source>
        <dbReference type="Pfam" id="PF22941"/>
    </source>
</evidence>
<gene>
    <name evidence="3" type="ORF">SARC_15111</name>
</gene>
<feature type="domain" description="Transcriptional adapter 2-alpha/beta-like" evidence="2">
    <location>
        <begin position="39"/>
        <end position="109"/>
    </location>
</feature>
<dbReference type="EMBL" id="KQ247227">
    <property type="protein sequence ID" value="KNC72335.1"/>
    <property type="molecule type" value="Genomic_DNA"/>
</dbReference>
<dbReference type="PANTHER" id="PTHR12374:SF20">
    <property type="entry name" value="TRANSCRIPTIONAL ADAPTER 2-ALPHA"/>
    <property type="match status" value="1"/>
</dbReference>
<sequence length="191" mass="20153">MTTYIDIPTMPLPDSCLQKDIALRNVHTSMTPTIMPEAAGFLPLREDFDIDWDNDAEEVVKDVVLQDDDLPIDVALKTAIIESYNRALDERGKMRDLVIMNGLLDGDNDTPHRSLGHTGTSMCRSSHSSGASGAVFGDGVKGLSSTGVGGSGSIGNGGGTAFQRTNTSTSMGRAASTDVQAQSQQPHGTGK</sequence>
<dbReference type="GeneID" id="25915615"/>
<feature type="compositionally biased region" description="Gly residues" evidence="1">
    <location>
        <begin position="150"/>
        <end position="160"/>
    </location>
</feature>
<evidence type="ECO:0000313" key="3">
    <source>
        <dbReference type="EMBL" id="KNC72335.1"/>
    </source>
</evidence>